<accession>A0A3S5C031</accession>
<evidence type="ECO:0000313" key="2">
    <source>
        <dbReference type="Proteomes" id="UP000274201"/>
    </source>
</evidence>
<dbReference type="Proteomes" id="UP000274201">
    <property type="component" value="Chromosome"/>
</dbReference>
<sequence length="51" mass="5983">MTSQKRNKYQQTPSLYLPDSSITIAHAFRVVLDEVYPSFLKRILFTHQSLL</sequence>
<protein>
    <submittedName>
        <fullName evidence="1">Uncharacterized protein</fullName>
    </submittedName>
</protein>
<organism evidence="1 2">
    <name type="scientific">Bartonella vinsonii</name>
    <name type="common">Rochalimaea vinsonii</name>
    <dbReference type="NCBI Taxonomy" id="33047"/>
    <lineage>
        <taxon>Bacteria</taxon>
        <taxon>Pseudomonadati</taxon>
        <taxon>Pseudomonadota</taxon>
        <taxon>Alphaproteobacteria</taxon>
        <taxon>Hyphomicrobiales</taxon>
        <taxon>Bartonellaceae</taxon>
        <taxon>Bartonella</taxon>
    </lineage>
</organism>
<evidence type="ECO:0000313" key="1">
    <source>
        <dbReference type="EMBL" id="VEJ44766.1"/>
    </source>
</evidence>
<proteinExistence type="predicted"/>
<dbReference type="AlphaFoldDB" id="A0A3S5C031"/>
<reference evidence="1 2" key="1">
    <citation type="submission" date="2018-12" db="EMBL/GenBank/DDBJ databases">
        <authorList>
            <consortium name="Pathogen Informatics"/>
        </authorList>
    </citation>
    <scope>NUCLEOTIDE SEQUENCE [LARGE SCALE GENOMIC DNA]</scope>
    <source>
        <strain evidence="1 2">NCTC12905</strain>
    </source>
</reference>
<gene>
    <name evidence="1" type="ORF">NCTC12905_00408</name>
</gene>
<name>A0A3S5C031_BARVI</name>
<dbReference type="EMBL" id="LR134529">
    <property type="protein sequence ID" value="VEJ44766.1"/>
    <property type="molecule type" value="Genomic_DNA"/>
</dbReference>